<keyword evidence="4 9" id="KW-0521">NADP</keyword>
<feature type="binding site" evidence="9">
    <location>
        <position position="114"/>
    </location>
    <ligand>
        <name>1-deoxy-D-xylulose 5-phosphate</name>
        <dbReference type="ChEBI" id="CHEBI:57792"/>
    </ligand>
</feature>
<evidence type="ECO:0000256" key="8">
    <source>
        <dbReference type="ARBA" id="ARBA00048543"/>
    </source>
</evidence>
<feature type="binding site" evidence="9">
    <location>
        <position position="7"/>
    </location>
    <ligand>
        <name>NADPH</name>
        <dbReference type="ChEBI" id="CHEBI:57783"/>
    </ligand>
</feature>
<dbReference type="GO" id="GO:0070402">
    <property type="term" value="F:NADPH binding"/>
    <property type="evidence" value="ECO:0007669"/>
    <property type="project" value="InterPro"/>
</dbReference>
<proteinExistence type="inferred from homology"/>
<feature type="binding site" evidence="9">
    <location>
        <position position="115"/>
    </location>
    <ligand>
        <name>NADPH</name>
        <dbReference type="ChEBI" id="CHEBI:57783"/>
    </ligand>
</feature>
<dbReference type="InterPro" id="IPR013512">
    <property type="entry name" value="DXP_reductoisomerase_N"/>
</dbReference>
<dbReference type="AlphaFoldDB" id="A0A099UHU1"/>
<feature type="binding site" evidence="9">
    <location>
        <position position="135"/>
    </location>
    <ligand>
        <name>Mn(2+)</name>
        <dbReference type="ChEBI" id="CHEBI:29035"/>
    </ligand>
</feature>
<dbReference type="PANTHER" id="PTHR30525">
    <property type="entry name" value="1-DEOXY-D-XYLULOSE 5-PHOSPHATE REDUCTOISOMERASE"/>
    <property type="match status" value="1"/>
</dbReference>
<feature type="binding site" evidence="9">
    <location>
        <position position="33"/>
    </location>
    <ligand>
        <name>NADPH</name>
        <dbReference type="ChEBI" id="CHEBI:57783"/>
    </ligand>
</feature>
<evidence type="ECO:0000256" key="9">
    <source>
        <dbReference type="HAMAP-Rule" id="MF_00183"/>
    </source>
</evidence>
<evidence type="ECO:0000259" key="11">
    <source>
        <dbReference type="Pfam" id="PF08436"/>
    </source>
</evidence>
<reference evidence="16" key="3">
    <citation type="submission" date="2015-11" db="EMBL/GenBank/DDBJ databases">
        <authorList>
            <person name="Anvar S.Y."/>
        </authorList>
    </citation>
    <scope>NUCLEOTIDE SEQUENCE [LARGE SCALE GENOMIC DNA]</scope>
</reference>
<feature type="domain" description="1-deoxy-D-xylulose 5-phosphate reductoisomerase N-terminal" evidence="10">
    <location>
        <begin position="1"/>
        <end position="121"/>
    </location>
</feature>
<dbReference type="InterPro" id="IPR036291">
    <property type="entry name" value="NAD(P)-bd_dom_sf"/>
</dbReference>
<dbReference type="STRING" id="76936.BN2458_PEG0580"/>
<organism evidence="13 16">
    <name type="scientific">Helicobacter typhlonius</name>
    <dbReference type="NCBI Taxonomy" id="76936"/>
    <lineage>
        <taxon>Bacteria</taxon>
        <taxon>Pseudomonadati</taxon>
        <taxon>Campylobacterota</taxon>
        <taxon>Epsilonproteobacteria</taxon>
        <taxon>Campylobacterales</taxon>
        <taxon>Helicobacteraceae</taxon>
        <taxon>Helicobacter</taxon>
    </lineage>
</organism>
<gene>
    <name evidence="9" type="primary">dxr</name>
    <name evidence="13" type="ORF">BN2458_PEG0580</name>
    <name evidence="14" type="ORF">LS75_000380</name>
</gene>
<feature type="binding site" evidence="9">
    <location>
        <position position="8"/>
    </location>
    <ligand>
        <name>NADPH</name>
        <dbReference type="ChEBI" id="CHEBI:57783"/>
    </ligand>
</feature>
<evidence type="ECO:0000256" key="4">
    <source>
        <dbReference type="ARBA" id="ARBA00022857"/>
    </source>
</evidence>
<evidence type="ECO:0000256" key="1">
    <source>
        <dbReference type="ARBA" id="ARBA00005094"/>
    </source>
</evidence>
<keyword evidence="15" id="KW-1185">Reference proteome</keyword>
<feature type="binding site" evidence="9">
    <location>
        <position position="31"/>
    </location>
    <ligand>
        <name>NADPH</name>
        <dbReference type="ChEBI" id="CHEBI:57783"/>
    </ligand>
</feature>
<dbReference type="UniPathway" id="UPA00056">
    <property type="reaction ID" value="UER00092"/>
</dbReference>
<evidence type="ECO:0000259" key="12">
    <source>
        <dbReference type="Pfam" id="PF13288"/>
    </source>
</evidence>
<feature type="binding site" evidence="9">
    <location>
        <position position="9"/>
    </location>
    <ligand>
        <name>NADPH</name>
        <dbReference type="ChEBI" id="CHEBI:57783"/>
    </ligand>
</feature>
<accession>A0A099UHU1</accession>
<feature type="binding site" evidence="9">
    <location>
        <position position="32"/>
    </location>
    <ligand>
        <name>NADPH</name>
        <dbReference type="ChEBI" id="CHEBI:57783"/>
    </ligand>
</feature>
<evidence type="ECO:0000256" key="6">
    <source>
        <dbReference type="ARBA" id="ARBA00023211"/>
    </source>
</evidence>
<dbReference type="EMBL" id="JRPF02000001">
    <property type="protein sequence ID" value="TLD79435.1"/>
    <property type="molecule type" value="Genomic_DNA"/>
</dbReference>
<dbReference type="InterPro" id="IPR036169">
    <property type="entry name" value="DXPR_C_sf"/>
</dbReference>
<dbReference type="GeneID" id="78150872"/>
<dbReference type="KEGG" id="hty:BN2458_PEG0580"/>
<comment type="similarity">
    <text evidence="2 9">Belongs to the DXR family.</text>
</comment>
<feature type="domain" description="DXP reductoisomerase C-terminal" evidence="12">
    <location>
        <begin position="240"/>
        <end position="357"/>
    </location>
</feature>
<keyword evidence="7 9" id="KW-0414">Isoprene biosynthesis</keyword>
<dbReference type="PATRIC" id="fig|76936.10.peg.567"/>
<protein>
    <recommendedName>
        <fullName evidence="9">1-deoxy-D-xylulose 5-phosphate reductoisomerase</fullName>
        <shortName evidence="9">DXP reductoisomerase</shortName>
        <ecNumber evidence="9">1.1.1.267</ecNumber>
    </recommendedName>
    <alternativeName>
        <fullName evidence="9">1-deoxyxylulose-5-phosphate reductoisomerase</fullName>
    </alternativeName>
    <alternativeName>
        <fullName evidence="9">2-C-methyl-D-erythritol 4-phosphate synthase</fullName>
    </alternativeName>
</protein>
<dbReference type="PIRSF" id="PIRSF006205">
    <property type="entry name" value="Dxp_reductismrs"/>
    <property type="match status" value="1"/>
</dbReference>
<dbReference type="EMBL" id="LN907858">
    <property type="protein sequence ID" value="CUU39466.1"/>
    <property type="molecule type" value="Genomic_DNA"/>
</dbReference>
<evidence type="ECO:0000313" key="15">
    <source>
        <dbReference type="Proteomes" id="UP000029925"/>
    </source>
</evidence>
<comment type="cofactor">
    <cofactor evidence="9">
        <name>Mg(2+)</name>
        <dbReference type="ChEBI" id="CHEBI:18420"/>
    </cofactor>
    <cofactor evidence="9">
        <name>Mn(2+)</name>
        <dbReference type="ChEBI" id="CHEBI:29035"/>
    </cofactor>
</comment>
<feature type="binding site" evidence="9">
    <location>
        <position position="197"/>
    </location>
    <ligand>
        <name>1-deoxy-D-xylulose 5-phosphate</name>
        <dbReference type="ChEBI" id="CHEBI:57792"/>
    </ligand>
</feature>
<dbReference type="SUPFAM" id="SSF69055">
    <property type="entry name" value="1-deoxy-D-xylulose-5-phosphate reductoisomerase, C-terminal domain"/>
    <property type="match status" value="1"/>
</dbReference>
<feature type="binding site" evidence="9">
    <location>
        <position position="201"/>
    </location>
    <ligand>
        <name>1-deoxy-D-xylulose 5-phosphate</name>
        <dbReference type="ChEBI" id="CHEBI:57792"/>
    </ligand>
</feature>
<sequence length="371" mass="40604">MVILGSTGSIGTNALEVATRFGIPIESLSAGKNIALLNQQIAAHKPKNVCIADKADSHKLISGNYRFFCGNSGILEMIESSQSMLVINALVGFVGLAPSFKILQCGKKCALANKESLVNAGWLLQDSHITPIDSEHFGLWYLLGNRPLHKLYITASGGAFRDYPLDKIPLATPQEALKHPNWQMGQKITIDSATMANKLFELLEARWLFDTSHIDALIESSSSIHALIEFKDGSTTAHISHPDMKLPIAYAINPALAMEQGFISPLSPYSLSLSFKPIESTRYPLWTLKDTLLHTPQKGVVLNASNEVAVAHFLSRHIPFGEISALVLAMIESFADTDFSTLRSLESICALDKNVRAKSTEWLQARGYSID</sequence>
<feature type="binding site" evidence="9">
    <location>
        <position position="198"/>
    </location>
    <ligand>
        <name>1-deoxy-D-xylulose 5-phosphate</name>
        <dbReference type="ChEBI" id="CHEBI:57792"/>
    </ligand>
</feature>
<dbReference type="Pfam" id="PF13288">
    <property type="entry name" value="DXPR_C"/>
    <property type="match status" value="1"/>
</dbReference>
<keyword evidence="5 9" id="KW-0560">Oxidoreductase</keyword>
<feature type="binding site" evidence="9">
    <location>
        <position position="10"/>
    </location>
    <ligand>
        <name>NADPH</name>
        <dbReference type="ChEBI" id="CHEBI:57783"/>
    </ligand>
</feature>
<dbReference type="Proteomes" id="UP000064525">
    <property type="component" value="Chromosome I"/>
</dbReference>
<dbReference type="Pfam" id="PF08436">
    <property type="entry name" value="DXP_redisom_C"/>
    <property type="match status" value="1"/>
</dbReference>
<evidence type="ECO:0000259" key="10">
    <source>
        <dbReference type="Pfam" id="PF02670"/>
    </source>
</evidence>
<evidence type="ECO:0000256" key="3">
    <source>
        <dbReference type="ARBA" id="ARBA00022723"/>
    </source>
</evidence>
<keyword evidence="13" id="KW-0413">Isomerase</keyword>
<feature type="binding site" evidence="9">
    <location>
        <position position="135"/>
    </location>
    <ligand>
        <name>1-deoxy-D-xylulose 5-phosphate</name>
        <dbReference type="ChEBI" id="CHEBI:57792"/>
    </ligand>
</feature>
<feature type="binding site" evidence="9">
    <location>
        <position position="133"/>
    </location>
    <ligand>
        <name>Mn(2+)</name>
        <dbReference type="ChEBI" id="CHEBI:29035"/>
    </ligand>
</feature>
<feature type="binding site" evidence="9">
    <location>
        <position position="185"/>
    </location>
    <ligand>
        <name>NADPH</name>
        <dbReference type="ChEBI" id="CHEBI:57783"/>
    </ligand>
</feature>
<dbReference type="SUPFAM" id="SSF55347">
    <property type="entry name" value="Glyceraldehyde-3-phosphate dehydrogenase-like, C-terminal domain"/>
    <property type="match status" value="1"/>
</dbReference>
<evidence type="ECO:0000313" key="16">
    <source>
        <dbReference type="Proteomes" id="UP000064525"/>
    </source>
</evidence>
<dbReference type="GO" id="GO:0016853">
    <property type="term" value="F:isomerase activity"/>
    <property type="evidence" value="ECO:0007669"/>
    <property type="project" value="UniProtKB-KW"/>
</dbReference>
<reference evidence="14 15" key="1">
    <citation type="journal article" date="2014" name="Genome Announc.">
        <title>Draft genome sequences of eight enterohepatic helicobacter species isolated from both laboratory and wild rodents.</title>
        <authorList>
            <person name="Sheh A."/>
            <person name="Shen Z."/>
            <person name="Fox J.G."/>
        </authorList>
    </citation>
    <scope>NUCLEOTIDE SEQUENCE [LARGE SCALE GENOMIC DNA]</scope>
    <source>
        <strain evidence="14 15">MIT 98-6810</strain>
    </source>
</reference>
<dbReference type="InterPro" id="IPR026877">
    <property type="entry name" value="DXPR_C"/>
</dbReference>
<evidence type="ECO:0000256" key="2">
    <source>
        <dbReference type="ARBA" id="ARBA00006825"/>
    </source>
</evidence>
<dbReference type="Pfam" id="PF02670">
    <property type="entry name" value="DXP_reductoisom"/>
    <property type="match status" value="1"/>
</dbReference>
<comment type="pathway">
    <text evidence="1 9">Isoprenoid biosynthesis; isopentenyl diphosphate biosynthesis via DXP pathway; isopentenyl diphosphate from 1-deoxy-D-xylulose 5-phosphate: step 1/6.</text>
</comment>
<dbReference type="EC" id="1.1.1.267" evidence="9"/>
<feature type="binding site" evidence="9">
    <location>
        <position position="201"/>
    </location>
    <ligand>
        <name>Mn(2+)</name>
        <dbReference type="ChEBI" id="CHEBI:29035"/>
    </ligand>
</feature>
<dbReference type="Proteomes" id="UP000029925">
    <property type="component" value="Unassembled WGS sequence"/>
</dbReference>
<feature type="binding site" evidence="9">
    <location>
        <position position="179"/>
    </location>
    <ligand>
        <name>1-deoxy-D-xylulose 5-phosphate</name>
        <dbReference type="ChEBI" id="CHEBI:57792"/>
    </ligand>
</feature>
<evidence type="ECO:0000256" key="7">
    <source>
        <dbReference type="ARBA" id="ARBA00023229"/>
    </source>
</evidence>
<comment type="function">
    <text evidence="9">Catalyzes the NADPH-dependent rearrangement and reduction of 1-deoxy-D-xylulose-5-phosphate (DXP) to 2-C-methyl-D-erythritol 4-phosphate (MEP).</text>
</comment>
<name>A0A099UHU1_9HELI</name>
<dbReference type="InterPro" id="IPR013644">
    <property type="entry name" value="DXP_reductoisomerase_C"/>
</dbReference>
<dbReference type="Gene3D" id="1.10.1740.10">
    <property type="match status" value="1"/>
</dbReference>
<evidence type="ECO:0000313" key="13">
    <source>
        <dbReference type="EMBL" id="CUU39466.1"/>
    </source>
</evidence>
<reference evidence="13" key="2">
    <citation type="submission" date="2015-11" db="EMBL/GenBank/DDBJ databases">
        <authorList>
            <person name="Zhang Y."/>
            <person name="Guo Z."/>
        </authorList>
    </citation>
    <scope>NUCLEOTIDE SEQUENCE</scope>
    <source>
        <strain evidence="13">1</strain>
    </source>
</reference>
<dbReference type="PANTHER" id="PTHR30525:SF0">
    <property type="entry name" value="1-DEOXY-D-XYLULOSE 5-PHOSPHATE REDUCTOISOMERASE, CHLOROPLASTIC"/>
    <property type="match status" value="1"/>
</dbReference>
<dbReference type="SUPFAM" id="SSF51735">
    <property type="entry name" value="NAD(P)-binding Rossmann-fold domains"/>
    <property type="match status" value="1"/>
</dbReference>
<feature type="binding site" evidence="9">
    <location>
        <position position="156"/>
    </location>
    <ligand>
        <name>1-deoxy-D-xylulose 5-phosphate</name>
        <dbReference type="ChEBI" id="CHEBI:57792"/>
    </ligand>
</feature>
<dbReference type="GO" id="GO:0051484">
    <property type="term" value="P:isopentenyl diphosphate biosynthetic process, methylerythritol 4-phosphate pathway involved in terpenoid biosynthetic process"/>
    <property type="evidence" value="ECO:0007669"/>
    <property type="project" value="TreeGrafter"/>
</dbReference>
<dbReference type="GO" id="GO:0030145">
    <property type="term" value="F:manganese ion binding"/>
    <property type="evidence" value="ECO:0007669"/>
    <property type="project" value="TreeGrafter"/>
</dbReference>
<comment type="catalytic activity">
    <reaction evidence="8">
        <text>2-C-methyl-D-erythritol 4-phosphate + NADP(+) = 1-deoxy-D-xylulose 5-phosphate + NADPH + H(+)</text>
        <dbReference type="Rhea" id="RHEA:13717"/>
        <dbReference type="ChEBI" id="CHEBI:15378"/>
        <dbReference type="ChEBI" id="CHEBI:57783"/>
        <dbReference type="ChEBI" id="CHEBI:57792"/>
        <dbReference type="ChEBI" id="CHEBI:58262"/>
        <dbReference type="ChEBI" id="CHEBI:58349"/>
        <dbReference type="EC" id="1.1.1.267"/>
    </reaction>
    <physiologicalReaction direction="right-to-left" evidence="8">
        <dbReference type="Rhea" id="RHEA:13719"/>
    </physiologicalReaction>
</comment>
<dbReference type="Gene3D" id="3.40.50.720">
    <property type="entry name" value="NAD(P)-binding Rossmann-like Domain"/>
    <property type="match status" value="1"/>
</dbReference>
<dbReference type="GO" id="GO:0030604">
    <property type="term" value="F:1-deoxy-D-xylulose-5-phosphate reductoisomerase activity"/>
    <property type="evidence" value="ECO:0007669"/>
    <property type="project" value="UniProtKB-UniRule"/>
</dbReference>
<dbReference type="RefSeq" id="WP_034342171.1">
    <property type="nucleotide sequence ID" value="NZ_CAOMJD010000029.1"/>
</dbReference>
<keyword evidence="9" id="KW-0460">Magnesium</keyword>
<feature type="binding site" evidence="9">
    <location>
        <position position="192"/>
    </location>
    <ligand>
        <name>1-deoxy-D-xylulose 5-phosphate</name>
        <dbReference type="ChEBI" id="CHEBI:57792"/>
    </ligand>
</feature>
<evidence type="ECO:0000313" key="14">
    <source>
        <dbReference type="EMBL" id="TLD79435.1"/>
    </source>
</evidence>
<dbReference type="InterPro" id="IPR003821">
    <property type="entry name" value="DXP_reductoisomerase"/>
</dbReference>
<feature type="binding site" evidence="9">
    <location>
        <position position="134"/>
    </location>
    <ligand>
        <name>1-deoxy-D-xylulose 5-phosphate</name>
        <dbReference type="ChEBI" id="CHEBI:57792"/>
    </ligand>
</feature>
<feature type="domain" description="1-deoxy-D-xylulose 5-phosphate reductoisomerase C-terminal" evidence="11">
    <location>
        <begin position="129"/>
        <end position="209"/>
    </location>
</feature>
<dbReference type="OrthoDB" id="9806546at2"/>
<dbReference type="HAMAP" id="MF_00183">
    <property type="entry name" value="DXP_reductoisom"/>
    <property type="match status" value="1"/>
</dbReference>
<keyword evidence="6 9" id="KW-0464">Manganese</keyword>
<keyword evidence="3 9" id="KW-0479">Metal-binding</keyword>
<evidence type="ECO:0000256" key="5">
    <source>
        <dbReference type="ARBA" id="ARBA00023002"/>
    </source>
</evidence>
<feature type="binding site" evidence="9">
    <location>
        <position position="113"/>
    </location>
    <ligand>
        <name>NADPH</name>
        <dbReference type="ChEBI" id="CHEBI:57783"/>
    </ligand>
</feature>
<dbReference type="NCBIfam" id="TIGR00243">
    <property type="entry name" value="Dxr"/>
    <property type="match status" value="1"/>
</dbReference>